<dbReference type="Gene3D" id="2.40.37.10">
    <property type="entry name" value="Lyase, Ornithine Decarboxylase, Chain A, domain 1"/>
    <property type="match status" value="1"/>
</dbReference>
<feature type="binding site" evidence="4">
    <location>
        <position position="136"/>
    </location>
    <ligand>
        <name>substrate</name>
    </ligand>
</feature>
<dbReference type="PRINTS" id="PR00992">
    <property type="entry name" value="ALARACEMASE"/>
</dbReference>
<comment type="cofactor">
    <cofactor evidence="1 4">
        <name>pyridoxal 5'-phosphate</name>
        <dbReference type="ChEBI" id="CHEBI:597326"/>
    </cofactor>
</comment>
<comment type="similarity">
    <text evidence="4">Belongs to the alanine racemase family.</text>
</comment>
<feature type="active site" description="Proton acceptor; specific for D-alanine" evidence="4">
    <location>
        <position position="39"/>
    </location>
</feature>
<evidence type="ECO:0000259" key="5">
    <source>
        <dbReference type="SMART" id="SM01005"/>
    </source>
</evidence>
<evidence type="ECO:0000256" key="2">
    <source>
        <dbReference type="ARBA" id="ARBA00022898"/>
    </source>
</evidence>
<dbReference type="PANTHER" id="PTHR30511:SF0">
    <property type="entry name" value="ALANINE RACEMASE, CATABOLIC-RELATED"/>
    <property type="match status" value="1"/>
</dbReference>
<dbReference type="EMBL" id="CP117884">
    <property type="protein sequence ID" value="WDF82484.1"/>
    <property type="molecule type" value="Genomic_DNA"/>
</dbReference>
<evidence type="ECO:0000256" key="3">
    <source>
        <dbReference type="ARBA" id="ARBA00023235"/>
    </source>
</evidence>
<keyword evidence="7" id="KW-1185">Reference proteome</keyword>
<evidence type="ECO:0000256" key="4">
    <source>
        <dbReference type="HAMAP-Rule" id="MF_01201"/>
    </source>
</evidence>
<dbReference type="InterPro" id="IPR009006">
    <property type="entry name" value="Ala_racemase/Decarboxylase_C"/>
</dbReference>
<protein>
    <recommendedName>
        <fullName evidence="4">Alanine racemase</fullName>
        <ecNumber evidence="4">5.1.1.1</ecNumber>
    </recommendedName>
</protein>
<sequence length="375" mass="41353">MVVAYHRPTRLLLSEAAIAHNLQEMRDISHCKFQWLAVKANAYGFGLVEVGKAALRNGADGLAVAVIDEALALRNAGVTEPIMIISLIQPAYAQVCADNDLIVTVASADWLRDALSTLDTRTPLKVNIAVDTGMGRIGYRDRAEIDESLAIIHAHPQQLEYAALMTHFAESDSKHVDYFHQQLARWHKLTDTLEQPPMAHVANSAAALYHPDEIPHDVIRSGTSVYGIEPSLGSLRDPGYLHQIERLETELIFVKQMQGGEGVSYGHIYYAHEGEWIGTIPLGYGDGLVRKMTGFKVLVNGQECPIVGKLAMDAMMISLPGPLPLGTKVTVLGQDGDKRITLYDWADHVGISPWELSIKLQDRLPRQLVDHFDGE</sequence>
<accession>A0ABY7WQM6</accession>
<dbReference type="RefSeq" id="WP_274259964.1">
    <property type="nucleotide sequence ID" value="NZ_CP117884.1"/>
</dbReference>
<dbReference type="SMART" id="SM01005">
    <property type="entry name" value="Ala_racemase_C"/>
    <property type="match status" value="1"/>
</dbReference>
<dbReference type="CDD" id="cd00430">
    <property type="entry name" value="PLPDE_III_AR"/>
    <property type="match status" value="1"/>
</dbReference>
<dbReference type="Proteomes" id="UP001220377">
    <property type="component" value="Chromosome"/>
</dbReference>
<dbReference type="InterPro" id="IPR029066">
    <property type="entry name" value="PLP-binding_barrel"/>
</dbReference>
<dbReference type="Gene3D" id="3.20.20.10">
    <property type="entry name" value="Alanine racemase"/>
    <property type="match status" value="1"/>
</dbReference>
<proteinExistence type="inferred from homology"/>
<dbReference type="InterPro" id="IPR011079">
    <property type="entry name" value="Ala_racemase_C"/>
</dbReference>
<comment type="catalytic activity">
    <reaction evidence="4">
        <text>L-alanine = D-alanine</text>
        <dbReference type="Rhea" id="RHEA:20249"/>
        <dbReference type="ChEBI" id="CHEBI:57416"/>
        <dbReference type="ChEBI" id="CHEBI:57972"/>
        <dbReference type="EC" id="5.1.1.1"/>
    </reaction>
</comment>
<dbReference type="PANTHER" id="PTHR30511">
    <property type="entry name" value="ALANINE RACEMASE"/>
    <property type="match status" value="1"/>
</dbReference>
<keyword evidence="2 4" id="KW-0663">Pyridoxal phosphate</keyword>
<reference evidence="6 7" key="1">
    <citation type="submission" date="2023-02" db="EMBL/GenBank/DDBJ databases">
        <title>Genome sequence of Lacticaseibacillus sp. KACC 23028.</title>
        <authorList>
            <person name="Kim S."/>
            <person name="Heo J."/>
            <person name="Kwon S.-W."/>
        </authorList>
    </citation>
    <scope>NUCLEOTIDE SEQUENCE [LARGE SCALE GENOMIC DNA]</scope>
    <source>
        <strain evidence="6 7">KACC 23028</strain>
    </source>
</reference>
<organism evidence="6 7">
    <name type="scientific">Lacticaseibacillus pabuli</name>
    <dbReference type="NCBI Taxonomy" id="3025672"/>
    <lineage>
        <taxon>Bacteria</taxon>
        <taxon>Bacillati</taxon>
        <taxon>Bacillota</taxon>
        <taxon>Bacilli</taxon>
        <taxon>Lactobacillales</taxon>
        <taxon>Lactobacillaceae</taxon>
        <taxon>Lacticaseibacillus</taxon>
    </lineage>
</organism>
<name>A0ABY7WQM6_9LACO</name>
<dbReference type="Pfam" id="PF00842">
    <property type="entry name" value="Ala_racemase_C"/>
    <property type="match status" value="1"/>
</dbReference>
<dbReference type="InterPro" id="IPR001608">
    <property type="entry name" value="Ala_racemase_N"/>
</dbReference>
<evidence type="ECO:0000313" key="7">
    <source>
        <dbReference type="Proteomes" id="UP001220377"/>
    </source>
</evidence>
<comment type="pathway">
    <text evidence="4">Amino-acid biosynthesis; D-alanine biosynthesis; D-alanine from L-alanine: step 1/1.</text>
</comment>
<feature type="active site" description="Proton acceptor; specific for L-alanine" evidence="4">
    <location>
        <position position="265"/>
    </location>
</feature>
<dbReference type="GO" id="GO:0008784">
    <property type="term" value="F:alanine racemase activity"/>
    <property type="evidence" value="ECO:0007669"/>
    <property type="project" value="UniProtKB-EC"/>
</dbReference>
<dbReference type="SUPFAM" id="SSF50621">
    <property type="entry name" value="Alanine racemase C-terminal domain-like"/>
    <property type="match status" value="1"/>
</dbReference>
<keyword evidence="3 4" id="KW-0413">Isomerase</keyword>
<dbReference type="SUPFAM" id="SSF51419">
    <property type="entry name" value="PLP-binding barrel"/>
    <property type="match status" value="1"/>
</dbReference>
<dbReference type="EC" id="5.1.1.1" evidence="4"/>
<feature type="domain" description="Alanine racemase C-terminal" evidence="5">
    <location>
        <begin position="244"/>
        <end position="369"/>
    </location>
</feature>
<dbReference type="InterPro" id="IPR000821">
    <property type="entry name" value="Ala_racemase"/>
</dbReference>
<feature type="binding site" evidence="4">
    <location>
        <position position="312"/>
    </location>
    <ligand>
        <name>substrate</name>
    </ligand>
</feature>
<gene>
    <name evidence="6" type="primary">alr</name>
    <name evidence="6" type="ORF">PQ472_11405</name>
</gene>
<dbReference type="HAMAP" id="MF_01201">
    <property type="entry name" value="Ala_racemase"/>
    <property type="match status" value="1"/>
</dbReference>
<feature type="modified residue" description="N6-(pyridoxal phosphate)lysine" evidence="4">
    <location>
        <position position="39"/>
    </location>
</feature>
<evidence type="ECO:0000256" key="1">
    <source>
        <dbReference type="ARBA" id="ARBA00001933"/>
    </source>
</evidence>
<comment type="function">
    <text evidence="4">Catalyzes the interconversion of L-alanine and D-alanine. May also act on other amino acids.</text>
</comment>
<dbReference type="Pfam" id="PF01168">
    <property type="entry name" value="Ala_racemase_N"/>
    <property type="match status" value="1"/>
</dbReference>
<evidence type="ECO:0000313" key="6">
    <source>
        <dbReference type="EMBL" id="WDF82484.1"/>
    </source>
</evidence>
<dbReference type="NCBIfam" id="TIGR00492">
    <property type="entry name" value="alr"/>
    <property type="match status" value="1"/>
</dbReference>